<dbReference type="Proteomes" id="UP000676967">
    <property type="component" value="Chromosome"/>
</dbReference>
<evidence type="ECO:0000313" key="2">
    <source>
        <dbReference type="Proteomes" id="UP000676967"/>
    </source>
</evidence>
<evidence type="ECO:0008006" key="3">
    <source>
        <dbReference type="Google" id="ProtNLM"/>
    </source>
</evidence>
<protein>
    <recommendedName>
        <fullName evidence="3">Roadblock/LC7 domain-containing protein</fullName>
    </recommendedName>
</protein>
<sequence length="141" mass="15373">MSRDIDIDFGFSRLPSVREFILALRSRGIVLERGGVLLVSTDGDFTWEDRGVSELNAVVEEMARTVSDGQSVGFKIAWVHQEKRGTIVVMPACNKISFSPDVDTLLRGVDPSSVGVGWYLDELGALLAPFGPTEMTARNVG</sequence>
<dbReference type="EMBL" id="AP023356">
    <property type="protein sequence ID" value="BCJ43474.1"/>
    <property type="molecule type" value="Genomic_DNA"/>
</dbReference>
<name>A0ABM7LVW6_9ACTN</name>
<organism evidence="1 2">
    <name type="scientific">Actinoplanes ianthinogenes</name>
    <dbReference type="NCBI Taxonomy" id="122358"/>
    <lineage>
        <taxon>Bacteria</taxon>
        <taxon>Bacillati</taxon>
        <taxon>Actinomycetota</taxon>
        <taxon>Actinomycetes</taxon>
        <taxon>Micromonosporales</taxon>
        <taxon>Micromonosporaceae</taxon>
        <taxon>Actinoplanes</taxon>
    </lineage>
</organism>
<keyword evidence="2" id="KW-1185">Reference proteome</keyword>
<reference evidence="1 2" key="1">
    <citation type="submission" date="2020-08" db="EMBL/GenBank/DDBJ databases">
        <title>Whole genome shotgun sequence of Actinoplanes ianthinogenes NBRC 13996.</title>
        <authorList>
            <person name="Komaki H."/>
            <person name="Tamura T."/>
        </authorList>
    </citation>
    <scope>NUCLEOTIDE SEQUENCE [LARGE SCALE GENOMIC DNA]</scope>
    <source>
        <strain evidence="1 2">NBRC 13996</strain>
    </source>
</reference>
<evidence type="ECO:0000313" key="1">
    <source>
        <dbReference type="EMBL" id="BCJ43474.1"/>
    </source>
</evidence>
<dbReference type="RefSeq" id="WP_189332132.1">
    <property type="nucleotide sequence ID" value="NZ_AP023356.1"/>
</dbReference>
<proteinExistence type="predicted"/>
<accession>A0ABM7LVW6</accession>
<gene>
    <name evidence="1" type="ORF">Aiant_41310</name>
</gene>